<evidence type="ECO:0000256" key="1">
    <source>
        <dbReference type="SAM" id="MobiDB-lite"/>
    </source>
</evidence>
<feature type="region of interest" description="Disordered" evidence="1">
    <location>
        <begin position="27"/>
        <end position="52"/>
    </location>
</feature>
<protein>
    <submittedName>
        <fullName evidence="3">Uncharacterized protein</fullName>
    </submittedName>
</protein>
<reference evidence="3" key="1">
    <citation type="submission" date="2016-11" db="UniProtKB">
        <authorList>
            <consortium name="WormBaseParasite"/>
        </authorList>
    </citation>
    <scope>IDENTIFICATION</scope>
</reference>
<name>A0A1I7ZMN6_9BILA</name>
<proteinExistence type="predicted"/>
<sequence>MQNITATIDLYRRKLSRISTRKFDRNRREIGVGNHRPDEKQEKRKEMLKDGSKQTVLPRIWRITLKSNKEVIRLHFIFDLS</sequence>
<organism evidence="2 3">
    <name type="scientific">Steinernema glaseri</name>
    <dbReference type="NCBI Taxonomy" id="37863"/>
    <lineage>
        <taxon>Eukaryota</taxon>
        <taxon>Metazoa</taxon>
        <taxon>Ecdysozoa</taxon>
        <taxon>Nematoda</taxon>
        <taxon>Chromadorea</taxon>
        <taxon>Rhabditida</taxon>
        <taxon>Tylenchina</taxon>
        <taxon>Panagrolaimomorpha</taxon>
        <taxon>Strongyloidoidea</taxon>
        <taxon>Steinernematidae</taxon>
        <taxon>Steinernema</taxon>
    </lineage>
</organism>
<evidence type="ECO:0000313" key="3">
    <source>
        <dbReference type="WBParaSite" id="L893_g2770.t1"/>
    </source>
</evidence>
<keyword evidence="2" id="KW-1185">Reference proteome</keyword>
<dbReference type="Proteomes" id="UP000095287">
    <property type="component" value="Unplaced"/>
</dbReference>
<dbReference type="WBParaSite" id="L893_g2770.t1">
    <property type="protein sequence ID" value="L893_g2770.t1"/>
    <property type="gene ID" value="L893_g2770"/>
</dbReference>
<dbReference type="AlphaFoldDB" id="A0A1I7ZMN6"/>
<accession>A0A1I7ZMN6</accession>
<evidence type="ECO:0000313" key="2">
    <source>
        <dbReference type="Proteomes" id="UP000095287"/>
    </source>
</evidence>